<sequence>MALTLLPMAPDAEMRYDDRPVMRVRVTASAQFEAYVFADNYAHGGWRIGTEIADAIEHRAPHLSASEDGDALIALVGGGSGHAVQVDADVEILTSNDTSHDVKHAIEATEAWL</sequence>
<protein>
    <submittedName>
        <fullName evidence="1">Uncharacterized protein</fullName>
    </submittedName>
</protein>
<gene>
    <name evidence="1" type="ORF">ACFFGN_02115</name>
</gene>
<comment type="caution">
    <text evidence="1">The sequence shown here is derived from an EMBL/GenBank/DDBJ whole genome shotgun (WGS) entry which is preliminary data.</text>
</comment>
<name>A0ABV6QFP4_9ACTN</name>
<reference evidence="1 2" key="1">
    <citation type="submission" date="2024-09" db="EMBL/GenBank/DDBJ databases">
        <authorList>
            <person name="Sun Q."/>
            <person name="Mori K."/>
        </authorList>
    </citation>
    <scope>NUCLEOTIDE SEQUENCE [LARGE SCALE GENOMIC DNA]</scope>
    <source>
        <strain evidence="1 2">CGMCC 1.15906</strain>
    </source>
</reference>
<accession>A0ABV6QFP4</accession>
<evidence type="ECO:0000313" key="2">
    <source>
        <dbReference type="Proteomes" id="UP001589890"/>
    </source>
</evidence>
<dbReference type="RefSeq" id="WP_380043513.1">
    <property type="nucleotide sequence ID" value="NZ_JBHLTC010000001.1"/>
</dbReference>
<proteinExistence type="predicted"/>
<dbReference type="Proteomes" id="UP001589890">
    <property type="component" value="Unassembled WGS sequence"/>
</dbReference>
<dbReference type="EMBL" id="JBHLTC010000001">
    <property type="protein sequence ID" value="MFC0622836.1"/>
    <property type="molecule type" value="Genomic_DNA"/>
</dbReference>
<evidence type="ECO:0000313" key="1">
    <source>
        <dbReference type="EMBL" id="MFC0622836.1"/>
    </source>
</evidence>
<keyword evidence="2" id="KW-1185">Reference proteome</keyword>
<organism evidence="1 2">
    <name type="scientific">Kribbella deserti</name>
    <dbReference type="NCBI Taxonomy" id="1926257"/>
    <lineage>
        <taxon>Bacteria</taxon>
        <taxon>Bacillati</taxon>
        <taxon>Actinomycetota</taxon>
        <taxon>Actinomycetes</taxon>
        <taxon>Propionibacteriales</taxon>
        <taxon>Kribbellaceae</taxon>
        <taxon>Kribbella</taxon>
    </lineage>
</organism>